<reference evidence="1" key="1">
    <citation type="submission" date="2016-01" db="EMBL/GenBank/DDBJ databases">
        <authorList>
            <person name="Peeters C."/>
        </authorList>
    </citation>
    <scope>NUCLEOTIDE SEQUENCE [LARGE SCALE GENOMIC DNA]</scope>
    <source>
        <strain evidence="1">LMG 22940</strain>
    </source>
</reference>
<name>A0A158L6B5_9BURK</name>
<accession>A0A158L6B5</accession>
<evidence type="ECO:0000313" key="1">
    <source>
        <dbReference type="EMBL" id="SAL88896.1"/>
    </source>
</evidence>
<protein>
    <submittedName>
        <fullName evidence="1">Integrase catalytic subunit</fullName>
    </submittedName>
</protein>
<proteinExistence type="predicted"/>
<dbReference type="Pfam" id="PF13384">
    <property type="entry name" value="HTH_23"/>
    <property type="match status" value="1"/>
</dbReference>
<organism evidence="1 2">
    <name type="scientific">Caballeronia choica</name>
    <dbReference type="NCBI Taxonomy" id="326476"/>
    <lineage>
        <taxon>Bacteria</taxon>
        <taxon>Pseudomonadati</taxon>
        <taxon>Pseudomonadota</taxon>
        <taxon>Betaproteobacteria</taxon>
        <taxon>Burkholderiales</taxon>
        <taxon>Burkholderiaceae</taxon>
        <taxon>Caballeronia</taxon>
    </lineage>
</organism>
<gene>
    <name evidence="1" type="ORF">AWB68_08925</name>
</gene>
<comment type="caution">
    <text evidence="1">The sequence shown here is derived from an EMBL/GenBank/DDBJ whole genome shotgun (WGS) entry which is preliminary data.</text>
</comment>
<dbReference type="SUPFAM" id="SSF46689">
    <property type="entry name" value="Homeodomain-like"/>
    <property type="match status" value="1"/>
</dbReference>
<dbReference type="EMBL" id="FCON02000549">
    <property type="protein sequence ID" value="SAL88896.1"/>
    <property type="molecule type" value="Genomic_DNA"/>
</dbReference>
<keyword evidence="2" id="KW-1185">Reference proteome</keyword>
<sequence length="191" mass="20441">MNERGFITATMQELERIKVIEAVCEHRLTMVGAAARLGLCERQISRLAQRYASSGPAGLVSGKRGQPSNRELPADLRARSMALVRECGAPRAQYQGCADLCAEMSGIGGNGAQGFGGYIKQQAVDHRLVVPGDRTDRGGQREDHVVILHGQQIGLTCFEPPVCGARLALWAMAVPTRNGVHSVTCLMGSSV</sequence>
<dbReference type="InterPro" id="IPR009057">
    <property type="entry name" value="Homeodomain-like_sf"/>
</dbReference>
<evidence type="ECO:0000313" key="2">
    <source>
        <dbReference type="Proteomes" id="UP000054770"/>
    </source>
</evidence>
<dbReference type="AlphaFoldDB" id="A0A158L6B5"/>
<dbReference type="Proteomes" id="UP000054770">
    <property type="component" value="Unassembled WGS sequence"/>
</dbReference>